<gene>
    <name evidence="1" type="ORF">ACFSL2_15930</name>
</gene>
<name>A0ABW4V8P7_9MICO</name>
<comment type="caution">
    <text evidence="1">The sequence shown here is derived from an EMBL/GenBank/DDBJ whole genome shotgun (WGS) entry which is preliminary data.</text>
</comment>
<dbReference type="EMBL" id="JBHUHF010000001">
    <property type="protein sequence ID" value="MFD2027000.1"/>
    <property type="molecule type" value="Genomic_DNA"/>
</dbReference>
<sequence>MIDAVPPVLRRVRAAAALGVALALTACTPSDRPRDLDVVFDEEQTTTDVLPDEMLAYLAVDGGTTRRLGADDALTFYAARSNEGAATCLVLVDGAGDGVAGCGTGRNPTGIEVGNGEDAAMLVMPGTDFTDLEQSGWTRLGEFLAVR</sequence>
<evidence type="ECO:0008006" key="3">
    <source>
        <dbReference type="Google" id="ProtNLM"/>
    </source>
</evidence>
<accession>A0ABW4V8P7</accession>
<dbReference type="RefSeq" id="WP_377198767.1">
    <property type="nucleotide sequence ID" value="NZ_JBHUHF010000001.1"/>
</dbReference>
<protein>
    <recommendedName>
        <fullName evidence="3">Lipoprotein</fullName>
    </recommendedName>
</protein>
<dbReference type="Proteomes" id="UP001597338">
    <property type="component" value="Unassembled WGS sequence"/>
</dbReference>
<proteinExistence type="predicted"/>
<organism evidence="1 2">
    <name type="scientific">Promicromonospora aerolata</name>
    <dbReference type="NCBI Taxonomy" id="195749"/>
    <lineage>
        <taxon>Bacteria</taxon>
        <taxon>Bacillati</taxon>
        <taxon>Actinomycetota</taxon>
        <taxon>Actinomycetes</taxon>
        <taxon>Micrococcales</taxon>
        <taxon>Promicromonosporaceae</taxon>
        <taxon>Promicromonospora</taxon>
    </lineage>
</organism>
<reference evidence="2" key="1">
    <citation type="journal article" date="2019" name="Int. J. Syst. Evol. Microbiol.">
        <title>The Global Catalogue of Microorganisms (GCM) 10K type strain sequencing project: providing services to taxonomists for standard genome sequencing and annotation.</title>
        <authorList>
            <consortium name="The Broad Institute Genomics Platform"/>
            <consortium name="The Broad Institute Genome Sequencing Center for Infectious Disease"/>
            <person name="Wu L."/>
            <person name="Ma J."/>
        </authorList>
    </citation>
    <scope>NUCLEOTIDE SEQUENCE [LARGE SCALE GENOMIC DNA]</scope>
    <source>
        <strain evidence="2">CCM 7043</strain>
    </source>
</reference>
<keyword evidence="2" id="KW-1185">Reference proteome</keyword>
<evidence type="ECO:0000313" key="1">
    <source>
        <dbReference type="EMBL" id="MFD2027000.1"/>
    </source>
</evidence>
<evidence type="ECO:0000313" key="2">
    <source>
        <dbReference type="Proteomes" id="UP001597338"/>
    </source>
</evidence>